<feature type="compositionally biased region" description="Basic and acidic residues" evidence="2">
    <location>
        <begin position="599"/>
        <end position="615"/>
    </location>
</feature>
<dbReference type="Pfam" id="PF03981">
    <property type="entry name" value="Ubiq_cyt_C_chap"/>
    <property type="match status" value="1"/>
</dbReference>
<dbReference type="GO" id="GO:0034551">
    <property type="term" value="P:mitochondrial respiratory chain complex III assembly"/>
    <property type="evidence" value="ECO:0007669"/>
    <property type="project" value="TreeGrafter"/>
</dbReference>
<dbReference type="EMBL" id="CAJNJA010035608">
    <property type="protein sequence ID" value="CAE7708862.1"/>
    <property type="molecule type" value="Genomic_DNA"/>
</dbReference>
<reference evidence="4" key="1">
    <citation type="submission" date="2021-02" db="EMBL/GenBank/DDBJ databases">
        <authorList>
            <person name="Dougan E. K."/>
            <person name="Rhodes N."/>
            <person name="Thang M."/>
            <person name="Chan C."/>
        </authorList>
    </citation>
    <scope>NUCLEOTIDE SEQUENCE</scope>
</reference>
<comment type="similarity">
    <text evidence="1">Belongs to the CBP3 family.</text>
</comment>
<dbReference type="GO" id="GO:0005739">
    <property type="term" value="C:mitochondrion"/>
    <property type="evidence" value="ECO:0007669"/>
    <property type="project" value="TreeGrafter"/>
</dbReference>
<evidence type="ECO:0000313" key="4">
    <source>
        <dbReference type="EMBL" id="CAE7708862.1"/>
    </source>
</evidence>
<evidence type="ECO:0000256" key="2">
    <source>
        <dbReference type="SAM" id="MobiDB-lite"/>
    </source>
</evidence>
<feature type="domain" description="Ubiquinol-cytochrome c chaperone" evidence="3">
    <location>
        <begin position="415"/>
        <end position="557"/>
    </location>
</feature>
<name>A0A812X3P5_9DINO</name>
<dbReference type="InterPro" id="IPR021150">
    <property type="entry name" value="Ubiq_cyt_c_chap"/>
</dbReference>
<dbReference type="AlphaFoldDB" id="A0A812X3P5"/>
<keyword evidence="5" id="KW-1185">Reference proteome</keyword>
<evidence type="ECO:0000256" key="1">
    <source>
        <dbReference type="ARBA" id="ARBA00006407"/>
    </source>
</evidence>
<dbReference type="InterPro" id="IPR007129">
    <property type="entry name" value="Ubiqinol_cyt_c_chaperone_CPB3"/>
</dbReference>
<organism evidence="4 5">
    <name type="scientific">Symbiodinium necroappetens</name>
    <dbReference type="NCBI Taxonomy" id="1628268"/>
    <lineage>
        <taxon>Eukaryota</taxon>
        <taxon>Sar</taxon>
        <taxon>Alveolata</taxon>
        <taxon>Dinophyceae</taxon>
        <taxon>Suessiales</taxon>
        <taxon>Symbiodiniaceae</taxon>
        <taxon>Symbiodinium</taxon>
    </lineage>
</organism>
<dbReference type="OrthoDB" id="10253878at2759"/>
<feature type="region of interest" description="Disordered" evidence="2">
    <location>
        <begin position="108"/>
        <end position="131"/>
    </location>
</feature>
<feature type="region of interest" description="Disordered" evidence="2">
    <location>
        <begin position="588"/>
        <end position="615"/>
    </location>
</feature>
<protein>
    <recommendedName>
        <fullName evidence="3">Ubiquinol-cytochrome c chaperone domain-containing protein</fullName>
    </recommendedName>
</protein>
<evidence type="ECO:0000259" key="3">
    <source>
        <dbReference type="Pfam" id="PF03981"/>
    </source>
</evidence>
<accession>A0A812X3P5</accession>
<comment type="caution">
    <text evidence="4">The sequence shown here is derived from an EMBL/GenBank/DDBJ whole genome shotgun (WGS) entry which is preliminary data.</text>
</comment>
<feature type="compositionally biased region" description="Basic residues" evidence="2">
    <location>
        <begin position="115"/>
        <end position="129"/>
    </location>
</feature>
<proteinExistence type="inferred from homology"/>
<dbReference type="PANTHER" id="PTHR12184:SF1">
    <property type="entry name" value="UBIQUINOL-CYTOCHROME-C REDUCTASE COMPLEX ASSEMBLY FACTOR 1"/>
    <property type="match status" value="1"/>
</dbReference>
<dbReference type="PANTHER" id="PTHR12184">
    <property type="entry name" value="UBIQUINOL-CYTOCHROME C REDUCTASE COMPLEX ASSEMBLY FACTOR 1 FAMILY MEMBER"/>
    <property type="match status" value="1"/>
</dbReference>
<evidence type="ECO:0000313" key="5">
    <source>
        <dbReference type="Proteomes" id="UP000601435"/>
    </source>
</evidence>
<sequence>MKFQVGEILDKENFTSVCPYSTIAVKADLINMPFWSKLSDDERAMFMILALGCFGSLTGLACTYFLSPYVSNQPEEESEDEMVDVEPVHGDDENPSLRRFNLLTGEVETSERHGRTGARRQRQRRRKGAASRLASAMERRAALAVASRLASWLQEQSPPATGCSNCDQFASHICFPCSHLCLCVACAEDLVRSTGRGFQEVLPEDTMAGRPSCPVCGQFVFCVIDAKPAKVFEVPGPLDIAVTAAAAVMAYAAFEPLVHFLANEWRTRRAAMAPIRWRWSAAARQVSRGAGSLASCRRRLNPGVVHQTGRSWGCQLRTFAATPGANFENQLMPEDILHLRAMSMTIMQDPICELKAEEVERYVLDLSDPIGELPLWHPRRLAHQIGDPFRVRKLTVARYHKLILERLDNEPLLDAFGVDAGFNMQSYFMILHAWLIHQRLVLEGSKAKKIDEELFEHCWNMTRSWLVLKRVPEYRFDAELQNVQEYMLGACIAMDKALERPDVLPARVQQCLWANMYSGSVNKDHKGLTRLTKYMLRQLGLMLQLDSDRFLSGQFVWADFPVRDKPRKPLALPEWRARFRVEIEENIEHMDPTNPTNPFRDRVLSSPEPKDKLGK</sequence>
<gene>
    <name evidence="4" type="ORF">SNEC2469_LOCUS20444</name>
</gene>
<dbReference type="Proteomes" id="UP000601435">
    <property type="component" value="Unassembled WGS sequence"/>
</dbReference>